<dbReference type="OrthoDB" id="4019373at2759"/>
<evidence type="ECO:0000313" key="2">
    <source>
        <dbReference type="EMBL" id="ODV77660.1"/>
    </source>
</evidence>
<organism evidence="2 3">
    <name type="scientific">Suhomyces tanzawaensis NRRL Y-17324</name>
    <dbReference type="NCBI Taxonomy" id="984487"/>
    <lineage>
        <taxon>Eukaryota</taxon>
        <taxon>Fungi</taxon>
        <taxon>Dikarya</taxon>
        <taxon>Ascomycota</taxon>
        <taxon>Saccharomycotina</taxon>
        <taxon>Pichiomycetes</taxon>
        <taxon>Debaryomycetaceae</taxon>
        <taxon>Suhomyces</taxon>
    </lineage>
</organism>
<gene>
    <name evidence="2" type="ORF">CANTADRAFT_23763</name>
</gene>
<reference evidence="3" key="1">
    <citation type="submission" date="2016-05" db="EMBL/GenBank/DDBJ databases">
        <title>Comparative genomics of biotechnologically important yeasts.</title>
        <authorList>
            <consortium name="DOE Joint Genome Institute"/>
            <person name="Riley R."/>
            <person name="Haridas S."/>
            <person name="Wolfe K.H."/>
            <person name="Lopes M.R."/>
            <person name="Hittinger C.T."/>
            <person name="Goker M."/>
            <person name="Salamov A."/>
            <person name="Wisecaver J."/>
            <person name="Long T.M."/>
            <person name="Aerts A.L."/>
            <person name="Barry K."/>
            <person name="Choi C."/>
            <person name="Clum A."/>
            <person name="Coughlan A.Y."/>
            <person name="Deshpande S."/>
            <person name="Douglass A.P."/>
            <person name="Hanson S.J."/>
            <person name="Klenk H.-P."/>
            <person name="Labutti K."/>
            <person name="Lapidus A."/>
            <person name="Lindquist E."/>
            <person name="Lipzen A."/>
            <person name="Meier-Kolthoff J.P."/>
            <person name="Ohm R.A."/>
            <person name="Otillar R.P."/>
            <person name="Pangilinan J."/>
            <person name="Peng Y."/>
            <person name="Rokas A."/>
            <person name="Rosa C.A."/>
            <person name="Scheuner C."/>
            <person name="Sibirny A.A."/>
            <person name="Slot J.C."/>
            <person name="Stielow J.B."/>
            <person name="Sun H."/>
            <person name="Kurtzman C.P."/>
            <person name="Blackwell M."/>
            <person name="Grigoriev I.V."/>
            <person name="Jeffries T.W."/>
        </authorList>
    </citation>
    <scope>NUCLEOTIDE SEQUENCE [LARGE SCALE GENOMIC DNA]</scope>
    <source>
        <strain evidence="3">NRRL Y-17324</strain>
    </source>
</reference>
<proteinExistence type="predicted"/>
<dbReference type="GeneID" id="30981133"/>
<name>A0A1E4SDR4_9ASCO</name>
<dbReference type="Proteomes" id="UP000094285">
    <property type="component" value="Unassembled WGS sequence"/>
</dbReference>
<dbReference type="AlphaFoldDB" id="A0A1E4SDR4"/>
<dbReference type="EMBL" id="KV453915">
    <property type="protein sequence ID" value="ODV77660.1"/>
    <property type="molecule type" value="Genomic_DNA"/>
</dbReference>
<evidence type="ECO:0000256" key="1">
    <source>
        <dbReference type="SAM" id="MobiDB-lite"/>
    </source>
</evidence>
<evidence type="ECO:0000313" key="3">
    <source>
        <dbReference type="Proteomes" id="UP000094285"/>
    </source>
</evidence>
<sequence>MKRGSEDLSSLYTSSSSTGTSPTTACSQKSLKRLKLENEIFSKSIKDIEKMFAPPQSTRAPQAVVTRRPSCDQYLPESTTPGKYNYDCINVAFLPNQRSPTAPNYSTQNNNANSIVPVLPSQRQTLKPKSIMNKSPLLYLDFDLYEPEVTPRYTKENLEQELNLIDQLVLLH</sequence>
<dbReference type="RefSeq" id="XP_020062782.1">
    <property type="nucleotide sequence ID" value="XM_020206996.1"/>
</dbReference>
<protein>
    <submittedName>
        <fullName evidence="2">Uncharacterized protein</fullName>
    </submittedName>
</protein>
<feature type="compositionally biased region" description="Low complexity" evidence="1">
    <location>
        <begin position="9"/>
        <end position="27"/>
    </location>
</feature>
<accession>A0A1E4SDR4</accession>
<keyword evidence="3" id="KW-1185">Reference proteome</keyword>
<feature type="region of interest" description="Disordered" evidence="1">
    <location>
        <begin position="1"/>
        <end position="28"/>
    </location>
</feature>